<evidence type="ECO:0000259" key="3">
    <source>
        <dbReference type="Pfam" id="PF01571"/>
    </source>
</evidence>
<evidence type="ECO:0000313" key="5">
    <source>
        <dbReference type="Proteomes" id="UP000606786"/>
    </source>
</evidence>
<reference evidence="4" key="1">
    <citation type="submission" date="2020-11" db="EMBL/GenBank/DDBJ databases">
        <authorList>
            <person name="Whitehead M."/>
        </authorList>
    </citation>
    <scope>NUCLEOTIDE SEQUENCE</scope>
    <source>
        <strain evidence="4">EGII</strain>
    </source>
</reference>
<dbReference type="GO" id="GO:0005739">
    <property type="term" value="C:mitochondrion"/>
    <property type="evidence" value="ECO:0007669"/>
    <property type="project" value="TreeGrafter"/>
</dbReference>
<dbReference type="Gene3D" id="3.30.70.1400">
    <property type="entry name" value="Aminomethyltransferase beta-barrel domains"/>
    <property type="match status" value="1"/>
</dbReference>
<accession>A0A811UT57</accession>
<name>A0A811UT57_CERCA</name>
<dbReference type="InterPro" id="IPR027266">
    <property type="entry name" value="TrmE/GcvT-like"/>
</dbReference>
<dbReference type="Proteomes" id="UP000606786">
    <property type="component" value="Unassembled WGS sequence"/>
</dbReference>
<keyword evidence="5" id="KW-1185">Reference proteome</keyword>
<dbReference type="PANTHER" id="PTHR43757">
    <property type="entry name" value="AMINOMETHYLTRANSFERASE"/>
    <property type="match status" value="1"/>
</dbReference>
<comment type="subunit">
    <text evidence="1">The glycine cleavage system is composed of four proteins: P, T, L and H.</text>
</comment>
<dbReference type="OrthoDB" id="10263536at2759"/>
<sequence length="133" mass="14661">IHHTALYDFHVEHGGKMVNFGGCILPLQYTDQSINLSHLHTRRYGSIFDVSHMLQTYVHGKDAMSCIESICTADIKGMAPGTGSLTVFTNNNGGILDDLIISKINNECLYIVSNAATKSQNMEIIQEAQVFNT</sequence>
<evidence type="ECO:0000313" key="4">
    <source>
        <dbReference type="EMBL" id="CAD7001125.1"/>
    </source>
</evidence>
<comment type="caution">
    <text evidence="4">The sequence shown here is derived from an EMBL/GenBank/DDBJ whole genome shotgun (WGS) entry which is preliminary data.</text>
</comment>
<organism evidence="4 5">
    <name type="scientific">Ceratitis capitata</name>
    <name type="common">Mediterranean fruit fly</name>
    <name type="synonym">Tephritis capitata</name>
    <dbReference type="NCBI Taxonomy" id="7213"/>
    <lineage>
        <taxon>Eukaryota</taxon>
        <taxon>Metazoa</taxon>
        <taxon>Ecdysozoa</taxon>
        <taxon>Arthropoda</taxon>
        <taxon>Hexapoda</taxon>
        <taxon>Insecta</taxon>
        <taxon>Pterygota</taxon>
        <taxon>Neoptera</taxon>
        <taxon>Endopterygota</taxon>
        <taxon>Diptera</taxon>
        <taxon>Brachycera</taxon>
        <taxon>Muscomorpha</taxon>
        <taxon>Tephritoidea</taxon>
        <taxon>Tephritidae</taxon>
        <taxon>Ceratitis</taxon>
        <taxon>Ceratitis</taxon>
    </lineage>
</organism>
<dbReference type="Pfam" id="PF01571">
    <property type="entry name" value="GCV_T"/>
    <property type="match status" value="1"/>
</dbReference>
<dbReference type="SUPFAM" id="SSF103025">
    <property type="entry name" value="Folate-binding domain"/>
    <property type="match status" value="1"/>
</dbReference>
<protein>
    <recommendedName>
        <fullName evidence="2">Aminomethyltransferase, mitochondrial</fullName>
    </recommendedName>
</protein>
<proteinExistence type="predicted"/>
<dbReference type="EMBL" id="CAJHJT010000023">
    <property type="protein sequence ID" value="CAD7001125.1"/>
    <property type="molecule type" value="Genomic_DNA"/>
</dbReference>
<dbReference type="InterPro" id="IPR028896">
    <property type="entry name" value="GcvT/YgfZ/DmdA"/>
</dbReference>
<evidence type="ECO:0000256" key="2">
    <source>
        <dbReference type="ARBA" id="ARBA00015825"/>
    </source>
</evidence>
<evidence type="ECO:0000256" key="1">
    <source>
        <dbReference type="ARBA" id="ARBA00011690"/>
    </source>
</evidence>
<feature type="non-terminal residue" evidence="4">
    <location>
        <position position="1"/>
    </location>
</feature>
<dbReference type="Gene3D" id="3.30.1360.120">
    <property type="entry name" value="Probable tRNA modification gtpase trme, domain 1"/>
    <property type="match status" value="1"/>
</dbReference>
<gene>
    <name evidence="4" type="ORF">CCAP1982_LOCUS9597</name>
</gene>
<dbReference type="PANTHER" id="PTHR43757:SF16">
    <property type="entry name" value="AMINOMETHYLTRANSFERASE, MITOCHONDRIAL"/>
    <property type="match status" value="1"/>
</dbReference>
<feature type="domain" description="GCVT N-terminal" evidence="3">
    <location>
        <begin position="6"/>
        <end position="127"/>
    </location>
</feature>
<dbReference type="AlphaFoldDB" id="A0A811UT57"/>
<dbReference type="InterPro" id="IPR006222">
    <property type="entry name" value="GCVT_N"/>
</dbReference>